<evidence type="ECO:0000256" key="2">
    <source>
        <dbReference type="ARBA" id="ARBA00022729"/>
    </source>
</evidence>
<dbReference type="AlphaFoldDB" id="A0AAV6L158"/>
<name>A0AAV6L158_9ERIC</name>
<dbReference type="Pfam" id="PF13947">
    <property type="entry name" value="GUB_WAK_bind"/>
    <property type="match status" value="1"/>
</dbReference>
<protein>
    <recommendedName>
        <fullName evidence="4">Wall-associated receptor kinase galacturonan-binding domain-containing protein</fullName>
    </recommendedName>
</protein>
<keyword evidence="2 3" id="KW-0732">Signal</keyword>
<evidence type="ECO:0000313" key="6">
    <source>
        <dbReference type="Proteomes" id="UP000823749"/>
    </source>
</evidence>
<comment type="caution">
    <text evidence="5">The sequence shown here is derived from an EMBL/GenBank/DDBJ whole genome shotgun (WGS) entry which is preliminary data.</text>
</comment>
<evidence type="ECO:0000256" key="1">
    <source>
        <dbReference type="ARBA" id="ARBA00004167"/>
    </source>
</evidence>
<organism evidence="5 6">
    <name type="scientific">Rhododendron griersonianum</name>
    <dbReference type="NCBI Taxonomy" id="479676"/>
    <lineage>
        <taxon>Eukaryota</taxon>
        <taxon>Viridiplantae</taxon>
        <taxon>Streptophyta</taxon>
        <taxon>Embryophyta</taxon>
        <taxon>Tracheophyta</taxon>
        <taxon>Spermatophyta</taxon>
        <taxon>Magnoliopsida</taxon>
        <taxon>eudicotyledons</taxon>
        <taxon>Gunneridae</taxon>
        <taxon>Pentapetalae</taxon>
        <taxon>asterids</taxon>
        <taxon>Ericales</taxon>
        <taxon>Ericaceae</taxon>
        <taxon>Ericoideae</taxon>
        <taxon>Rhodoreae</taxon>
        <taxon>Rhododendron</taxon>
    </lineage>
</organism>
<sequence length="202" mass="22498">MALAPAGYKTPLLLVLILFSVTCSYGNQKQQSINSCGDNLNISFPFQLQGGPSNNTCNDYFYTLFCDENNRTVLPLSSGKYYVQSIDYTDHSIRLVDIGIQTNNICSSFPLSSFKGSDFWPVGLIADSSRSSVLFFSCEKPVQSPTYINRTRYCNTRDESGNGNYESYVVADGDDVRVQDIADSCVLEVSYISMSRLIRKRG</sequence>
<dbReference type="PANTHER" id="PTHR33138">
    <property type="entry name" value="OS01G0690200 PROTEIN"/>
    <property type="match status" value="1"/>
</dbReference>
<feature type="domain" description="Wall-associated receptor kinase galacturonan-binding" evidence="4">
    <location>
        <begin position="35"/>
        <end position="97"/>
    </location>
</feature>
<gene>
    <name evidence="5" type="ORF">RHGRI_008669</name>
</gene>
<proteinExistence type="predicted"/>
<evidence type="ECO:0000256" key="3">
    <source>
        <dbReference type="SAM" id="SignalP"/>
    </source>
</evidence>
<comment type="subcellular location">
    <subcellularLocation>
        <location evidence="1">Membrane</location>
        <topology evidence="1">Single-pass membrane protein</topology>
    </subcellularLocation>
</comment>
<feature type="chain" id="PRO_5044023217" description="Wall-associated receptor kinase galacturonan-binding domain-containing protein" evidence="3">
    <location>
        <begin position="27"/>
        <end position="202"/>
    </location>
</feature>
<dbReference type="GO" id="GO:0030247">
    <property type="term" value="F:polysaccharide binding"/>
    <property type="evidence" value="ECO:0007669"/>
    <property type="project" value="InterPro"/>
</dbReference>
<dbReference type="EMBL" id="JACTNZ010000003">
    <property type="protein sequence ID" value="KAG5558790.1"/>
    <property type="molecule type" value="Genomic_DNA"/>
</dbReference>
<dbReference type="PANTHER" id="PTHR33138:SF30">
    <property type="entry name" value="LEAF RUST 10 DISEASE-RESISTANCE LOCUS RECEPTOR-LIKE PROTEIN KINASE-LIKE 2.7"/>
    <property type="match status" value="1"/>
</dbReference>
<dbReference type="InterPro" id="IPR025287">
    <property type="entry name" value="WAK_GUB"/>
</dbReference>
<keyword evidence="6" id="KW-1185">Reference proteome</keyword>
<accession>A0AAV6L158</accession>
<reference evidence="5" key="1">
    <citation type="submission" date="2020-08" db="EMBL/GenBank/DDBJ databases">
        <title>Plant Genome Project.</title>
        <authorList>
            <person name="Zhang R.-G."/>
        </authorList>
    </citation>
    <scope>NUCLEOTIDE SEQUENCE</scope>
    <source>
        <strain evidence="5">WSP0</strain>
        <tissue evidence="5">Leaf</tissue>
    </source>
</reference>
<feature type="signal peptide" evidence="3">
    <location>
        <begin position="1"/>
        <end position="26"/>
    </location>
</feature>
<dbReference type="Proteomes" id="UP000823749">
    <property type="component" value="Chromosome 3"/>
</dbReference>
<dbReference type="GO" id="GO:0016020">
    <property type="term" value="C:membrane"/>
    <property type="evidence" value="ECO:0007669"/>
    <property type="project" value="UniProtKB-SubCell"/>
</dbReference>
<evidence type="ECO:0000259" key="4">
    <source>
        <dbReference type="Pfam" id="PF13947"/>
    </source>
</evidence>
<evidence type="ECO:0000313" key="5">
    <source>
        <dbReference type="EMBL" id="KAG5558790.1"/>
    </source>
</evidence>